<dbReference type="InterPro" id="IPR054103">
    <property type="entry name" value="CAND6-7_N"/>
</dbReference>
<sequence length="145" mass="16270">MKVFGTTVISVLLLFLFIDPSTAAIKSIKIQSDNRSLILLGKFRFTRYGNLSISISNLSVSDPVASLYDPSVIGFFLLSDETLIELVFARQRNPNFCVWDTHLVSYLFTLRDISNPQSSLLVTGPSPHTTLTYVCMNRKKLATLY</sequence>
<keyword evidence="4" id="KW-0472">Membrane</keyword>
<gene>
    <name evidence="4" type="ORF">HannXRQ_Chr02g0053011</name>
    <name evidence="3" type="ORF">HanXRQr2_Chr02g0077961</name>
</gene>
<keyword evidence="1" id="KW-0732">Signal</keyword>
<reference evidence="3" key="3">
    <citation type="submission" date="2020-06" db="EMBL/GenBank/DDBJ databases">
        <title>Helianthus annuus Genome sequencing and assembly Release 2.</title>
        <authorList>
            <person name="Gouzy J."/>
            <person name="Langlade N."/>
            <person name="Munos S."/>
        </authorList>
    </citation>
    <scope>NUCLEOTIDE SEQUENCE</scope>
    <source>
        <tissue evidence="3">Leaves</tissue>
    </source>
</reference>
<keyword evidence="4" id="KW-0675">Receptor</keyword>
<dbReference type="EMBL" id="MNCJ02000317">
    <property type="protein sequence ID" value="KAF5819469.1"/>
    <property type="molecule type" value="Genomic_DNA"/>
</dbReference>
<dbReference type="Gramene" id="mRNA:HanXRQr2_Chr02g0077961">
    <property type="protein sequence ID" value="CDS:HanXRQr2_Chr02g0077961.1"/>
    <property type="gene ID" value="HanXRQr2_Chr02g0077961"/>
</dbReference>
<keyword evidence="5" id="KW-1185">Reference proteome</keyword>
<keyword evidence="4" id="KW-0812">Transmembrane</keyword>
<dbReference type="Pfam" id="PF21904">
    <property type="entry name" value="CAND6-7_N"/>
    <property type="match status" value="1"/>
</dbReference>
<reference evidence="3 5" key="1">
    <citation type="journal article" date="2017" name="Nature">
        <title>The sunflower genome provides insights into oil metabolism, flowering and Asterid evolution.</title>
        <authorList>
            <person name="Badouin H."/>
            <person name="Gouzy J."/>
            <person name="Grassa C.J."/>
            <person name="Murat F."/>
            <person name="Staton S.E."/>
            <person name="Cottret L."/>
            <person name="Lelandais-Briere C."/>
            <person name="Owens G.L."/>
            <person name="Carrere S."/>
            <person name="Mayjonade B."/>
            <person name="Legrand L."/>
            <person name="Gill N."/>
            <person name="Kane N.C."/>
            <person name="Bowers J.E."/>
            <person name="Hubner S."/>
            <person name="Bellec A."/>
            <person name="Berard A."/>
            <person name="Berges H."/>
            <person name="Blanchet N."/>
            <person name="Boniface M.C."/>
            <person name="Brunel D."/>
            <person name="Catrice O."/>
            <person name="Chaidir N."/>
            <person name="Claudel C."/>
            <person name="Donnadieu C."/>
            <person name="Faraut T."/>
            <person name="Fievet G."/>
            <person name="Helmstetter N."/>
            <person name="King M."/>
            <person name="Knapp S.J."/>
            <person name="Lai Z."/>
            <person name="Le Paslier M.C."/>
            <person name="Lippi Y."/>
            <person name="Lorenzon L."/>
            <person name="Mandel J.R."/>
            <person name="Marage G."/>
            <person name="Marchand G."/>
            <person name="Marquand E."/>
            <person name="Bret-Mestries E."/>
            <person name="Morien E."/>
            <person name="Nambeesan S."/>
            <person name="Nguyen T."/>
            <person name="Pegot-Espagnet P."/>
            <person name="Pouilly N."/>
            <person name="Raftis F."/>
            <person name="Sallet E."/>
            <person name="Schiex T."/>
            <person name="Thomas J."/>
            <person name="Vandecasteele C."/>
            <person name="Vares D."/>
            <person name="Vear F."/>
            <person name="Vautrin S."/>
            <person name="Crespi M."/>
            <person name="Mangin B."/>
            <person name="Burke J.M."/>
            <person name="Salse J."/>
            <person name="Munos S."/>
            <person name="Vincourt P."/>
            <person name="Rieseberg L.H."/>
            <person name="Langlade N.B."/>
        </authorList>
    </citation>
    <scope>NUCLEOTIDE SEQUENCE [LARGE SCALE GENOMIC DNA]</scope>
    <source>
        <strain evidence="5">cv. SF193</strain>
        <tissue evidence="3">Leaves</tissue>
    </source>
</reference>
<protein>
    <submittedName>
        <fullName evidence="3 4">Lung seven transmembrane receptor</fullName>
    </submittedName>
</protein>
<evidence type="ECO:0000259" key="2">
    <source>
        <dbReference type="Pfam" id="PF21904"/>
    </source>
</evidence>
<dbReference type="InParanoid" id="A0A251VHG1"/>
<accession>A0A251VHG1</accession>
<dbReference type="AlphaFoldDB" id="A0A251VHG1"/>
<feature type="signal peptide" evidence="1">
    <location>
        <begin position="1"/>
        <end position="23"/>
    </location>
</feature>
<feature type="chain" id="PRO_5012806731" evidence="1">
    <location>
        <begin position="24"/>
        <end position="145"/>
    </location>
</feature>
<evidence type="ECO:0000313" key="4">
    <source>
        <dbReference type="EMBL" id="OTG35088.1"/>
    </source>
</evidence>
<dbReference type="Proteomes" id="UP000215914">
    <property type="component" value="Chromosome 2"/>
</dbReference>
<proteinExistence type="predicted"/>
<evidence type="ECO:0000256" key="1">
    <source>
        <dbReference type="SAM" id="SignalP"/>
    </source>
</evidence>
<evidence type="ECO:0000313" key="5">
    <source>
        <dbReference type="Proteomes" id="UP000215914"/>
    </source>
</evidence>
<feature type="domain" description="CAND6/7 N-terminal" evidence="2">
    <location>
        <begin position="26"/>
        <end position="119"/>
    </location>
</feature>
<evidence type="ECO:0000313" key="3">
    <source>
        <dbReference type="EMBL" id="KAF5819469.1"/>
    </source>
</evidence>
<dbReference type="OMA" id="EFRFTHR"/>
<organism evidence="4 5">
    <name type="scientific">Helianthus annuus</name>
    <name type="common">Common sunflower</name>
    <dbReference type="NCBI Taxonomy" id="4232"/>
    <lineage>
        <taxon>Eukaryota</taxon>
        <taxon>Viridiplantae</taxon>
        <taxon>Streptophyta</taxon>
        <taxon>Embryophyta</taxon>
        <taxon>Tracheophyta</taxon>
        <taxon>Spermatophyta</taxon>
        <taxon>Magnoliopsida</taxon>
        <taxon>eudicotyledons</taxon>
        <taxon>Gunneridae</taxon>
        <taxon>Pentapetalae</taxon>
        <taxon>asterids</taxon>
        <taxon>campanulids</taxon>
        <taxon>Asterales</taxon>
        <taxon>Asteraceae</taxon>
        <taxon>Asteroideae</taxon>
        <taxon>Heliantheae alliance</taxon>
        <taxon>Heliantheae</taxon>
        <taxon>Helianthus</taxon>
    </lineage>
</organism>
<reference evidence="4" key="2">
    <citation type="submission" date="2017-02" db="EMBL/GenBank/DDBJ databases">
        <title>Sunflower complete genome.</title>
        <authorList>
            <person name="Langlade N."/>
            <person name="Munos S."/>
        </authorList>
    </citation>
    <scope>NUCLEOTIDE SEQUENCE [LARGE SCALE GENOMIC DNA]</scope>
    <source>
        <tissue evidence="4">Leaves</tissue>
    </source>
</reference>
<name>A0A251VHG1_HELAN</name>
<dbReference type="EMBL" id="CM007891">
    <property type="protein sequence ID" value="OTG35088.1"/>
    <property type="molecule type" value="Genomic_DNA"/>
</dbReference>